<dbReference type="PANTHER" id="PTHR11895:SF7">
    <property type="entry name" value="GLUTAMYL-TRNA(GLN) AMIDOTRANSFERASE SUBUNIT A, MITOCHONDRIAL"/>
    <property type="match status" value="1"/>
</dbReference>
<dbReference type="RefSeq" id="WP_184172802.1">
    <property type="nucleotide sequence ID" value="NZ_BAABAG010000019.1"/>
</dbReference>
<comment type="caution">
    <text evidence="3">The sequence shown here is derived from an EMBL/GenBank/DDBJ whole genome shotgun (WGS) entry which is preliminary data.</text>
</comment>
<dbReference type="Proteomes" id="UP000567246">
    <property type="component" value="Unassembled WGS sequence"/>
</dbReference>
<dbReference type="InterPro" id="IPR000120">
    <property type="entry name" value="Amidase"/>
</dbReference>
<reference evidence="3 4" key="1">
    <citation type="submission" date="2020-08" db="EMBL/GenBank/DDBJ databases">
        <title>Sequencing the genomes of 1000 actinobacteria strains.</title>
        <authorList>
            <person name="Klenk H.-P."/>
        </authorList>
    </citation>
    <scope>NUCLEOTIDE SEQUENCE [LARGE SCALE GENOMIC DNA]</scope>
    <source>
        <strain evidence="3 4">DSM 17945</strain>
    </source>
</reference>
<protein>
    <submittedName>
        <fullName evidence="3">Amidase</fullName>
        <ecNumber evidence="3">3.5.1.4</ecNumber>
    </submittedName>
</protein>
<evidence type="ECO:0000313" key="3">
    <source>
        <dbReference type="EMBL" id="MBB5849311.1"/>
    </source>
</evidence>
<dbReference type="EC" id="3.5.1.4" evidence="3"/>
<dbReference type="GO" id="GO:0004040">
    <property type="term" value="F:amidase activity"/>
    <property type="evidence" value="ECO:0007669"/>
    <property type="project" value="UniProtKB-EC"/>
</dbReference>
<evidence type="ECO:0000313" key="4">
    <source>
        <dbReference type="Proteomes" id="UP000567246"/>
    </source>
</evidence>
<sequence>MLTPHDDAPAPAAPARLLDRTAVQLRDALAAGELSAREVTQAALDAAERHAGLGAFTLLDPEGALARADELDDDGARASLHGLPLAYKDLTDVRGLPTRHGSALLAGAPAAEEDAPLVRRLVGAGTVTLGKTTVPEFGLDSYSENLVSAPARNPLDPARTPGGSSGGSAAAVAAGILPFAPGSDGGGSIRIPAAACGLVGFKPGRGELPVDEPADTVRNLTVSGPLAHTVEDAALLYDELLTPEGLPGRVLADLRRTVETARAGGAVEGRRIGVTTASPFAPDVPITLARPAVTALTKAAAALSAGGHAVQDLHPAYGEEYHRDFRTVWTSGLLRAPLPEDAEERVGTIAAHFLRTARTAGREEIDDAVRRLEAWARGVRGQFAAVDVVMTPVLATAPPPVGHFLAMEPEDNYTAQCAFTPYTSMVNVLGLPAASVPVLRDERGLSWSVQLIGRPGTSGALLALAAHLELLLAG</sequence>
<dbReference type="EMBL" id="JACHMW010000001">
    <property type="protein sequence ID" value="MBB5849311.1"/>
    <property type="molecule type" value="Genomic_DNA"/>
</dbReference>
<feature type="domain" description="Amidase" evidence="2">
    <location>
        <begin position="38"/>
        <end position="461"/>
    </location>
</feature>
<gene>
    <name evidence="3" type="ORF">HDA33_001875</name>
</gene>
<dbReference type="Pfam" id="PF01425">
    <property type="entry name" value="Amidase"/>
    <property type="match status" value="1"/>
</dbReference>
<dbReference type="Gene3D" id="3.90.1300.10">
    <property type="entry name" value="Amidase signature (AS) domain"/>
    <property type="match status" value="1"/>
</dbReference>
<keyword evidence="3" id="KW-0378">Hydrolase</keyword>
<dbReference type="PANTHER" id="PTHR11895">
    <property type="entry name" value="TRANSAMIDASE"/>
    <property type="match status" value="1"/>
</dbReference>
<evidence type="ECO:0000259" key="2">
    <source>
        <dbReference type="Pfam" id="PF01425"/>
    </source>
</evidence>
<accession>A0A7W9JKU7</accession>
<dbReference type="InterPro" id="IPR023631">
    <property type="entry name" value="Amidase_dom"/>
</dbReference>
<keyword evidence="4" id="KW-1185">Reference proteome</keyword>
<comment type="similarity">
    <text evidence="1">Belongs to the amidase family.</text>
</comment>
<evidence type="ECO:0000256" key="1">
    <source>
        <dbReference type="ARBA" id="ARBA00009199"/>
    </source>
</evidence>
<dbReference type="InterPro" id="IPR036928">
    <property type="entry name" value="AS_sf"/>
</dbReference>
<dbReference type="SUPFAM" id="SSF75304">
    <property type="entry name" value="Amidase signature (AS) enzymes"/>
    <property type="match status" value="1"/>
</dbReference>
<dbReference type="AlphaFoldDB" id="A0A7W9JKU7"/>
<dbReference type="PROSITE" id="PS00571">
    <property type="entry name" value="AMIDASES"/>
    <property type="match status" value="1"/>
</dbReference>
<organism evidence="3 4">
    <name type="scientific">Micrococcus endophyticus</name>
    <dbReference type="NCBI Taxonomy" id="455343"/>
    <lineage>
        <taxon>Bacteria</taxon>
        <taxon>Bacillati</taxon>
        <taxon>Actinomycetota</taxon>
        <taxon>Actinomycetes</taxon>
        <taxon>Micrococcales</taxon>
        <taxon>Micrococcaceae</taxon>
        <taxon>Micrococcus</taxon>
    </lineage>
</organism>
<dbReference type="InterPro" id="IPR020556">
    <property type="entry name" value="Amidase_CS"/>
</dbReference>
<proteinExistence type="inferred from homology"/>
<name>A0A7W9JKU7_9MICC</name>